<keyword evidence="15" id="KW-0028">Amino-acid biosynthesis</keyword>
<dbReference type="InterPro" id="IPR002912">
    <property type="entry name" value="ACT_dom"/>
</dbReference>
<evidence type="ECO:0000256" key="12">
    <source>
        <dbReference type="ARBA" id="ARBA00047872"/>
    </source>
</evidence>
<evidence type="ECO:0000256" key="11">
    <source>
        <dbReference type="ARBA" id="ARBA00023154"/>
    </source>
</evidence>
<dbReference type="PANTHER" id="PTHR21499">
    <property type="entry name" value="ASPARTATE KINASE"/>
    <property type="match status" value="1"/>
</dbReference>
<dbReference type="GO" id="GO:0005829">
    <property type="term" value="C:cytosol"/>
    <property type="evidence" value="ECO:0007669"/>
    <property type="project" value="TreeGrafter"/>
</dbReference>
<proteinExistence type="inferred from homology"/>
<dbReference type="InterPro" id="IPR054352">
    <property type="entry name" value="ACT_Aspartokinase"/>
</dbReference>
<gene>
    <name evidence="17" type="ORF">FYJ65_06095</name>
</gene>
<name>A0A6N7XLT7_9FIRM</name>
<dbReference type="EMBL" id="VUNA01000010">
    <property type="protein sequence ID" value="MST70909.1"/>
    <property type="molecule type" value="Genomic_DNA"/>
</dbReference>
<dbReference type="InterPro" id="IPR001048">
    <property type="entry name" value="Asp/Glu/Uridylate_kinase"/>
</dbReference>
<dbReference type="RefSeq" id="WP_154554470.1">
    <property type="nucleotide sequence ID" value="NZ_JAQXUZ010000024.1"/>
</dbReference>
<comment type="similarity">
    <text evidence="5 14">Belongs to the aspartokinase family.</text>
</comment>
<evidence type="ECO:0000256" key="2">
    <source>
        <dbReference type="ARBA" id="ARBA00004766"/>
    </source>
</evidence>
<feature type="binding site" evidence="13">
    <location>
        <position position="217"/>
    </location>
    <ligand>
        <name>ATP</name>
        <dbReference type="ChEBI" id="CHEBI:30616"/>
    </ligand>
</feature>
<dbReference type="InterPro" id="IPR005260">
    <property type="entry name" value="Asp_kin_monofn"/>
</dbReference>
<evidence type="ECO:0000256" key="10">
    <source>
        <dbReference type="ARBA" id="ARBA00022915"/>
    </source>
</evidence>
<evidence type="ECO:0000313" key="18">
    <source>
        <dbReference type="Proteomes" id="UP000469424"/>
    </source>
</evidence>
<keyword evidence="7 13" id="KW-0547">Nucleotide-binding</keyword>
<keyword evidence="18" id="KW-1185">Reference proteome</keyword>
<dbReference type="PIRSF" id="PIRSF000726">
    <property type="entry name" value="Asp_kin"/>
    <property type="match status" value="1"/>
</dbReference>
<dbReference type="InterPro" id="IPR036393">
    <property type="entry name" value="AceGlu_kinase-like_sf"/>
</dbReference>
<dbReference type="EC" id="2.7.2.4" evidence="14"/>
<keyword evidence="9 13" id="KW-0067">ATP-binding</keyword>
<dbReference type="InterPro" id="IPR001341">
    <property type="entry name" value="Asp_kinase"/>
</dbReference>
<keyword evidence="6 14" id="KW-0808">Transferase</keyword>
<dbReference type="InterPro" id="IPR045865">
    <property type="entry name" value="ACT-like_dom_sf"/>
</dbReference>
<evidence type="ECO:0000256" key="15">
    <source>
        <dbReference type="RuleBase" id="RU004249"/>
    </source>
</evidence>
<evidence type="ECO:0000259" key="16">
    <source>
        <dbReference type="PROSITE" id="PS51671"/>
    </source>
</evidence>
<keyword evidence="10" id="KW-0220">Diaminopimelate biosynthesis</keyword>
<dbReference type="PROSITE" id="PS51671">
    <property type="entry name" value="ACT"/>
    <property type="match status" value="1"/>
</dbReference>
<comment type="pathway">
    <text evidence="2 15">Amino-acid biosynthesis; L-lysine biosynthesis via DAP pathway; (S)-tetrahydrodipicolinate from L-aspartate: step 1/4.</text>
</comment>
<evidence type="ECO:0000256" key="8">
    <source>
        <dbReference type="ARBA" id="ARBA00022777"/>
    </source>
</evidence>
<dbReference type="PANTHER" id="PTHR21499:SF67">
    <property type="entry name" value="ASPARTOKINASE 3"/>
    <property type="match status" value="1"/>
</dbReference>
<dbReference type="AlphaFoldDB" id="A0A6N7XLT7"/>
<evidence type="ECO:0000256" key="1">
    <source>
        <dbReference type="ARBA" id="ARBA00003121"/>
    </source>
</evidence>
<dbReference type="GO" id="GO:0005524">
    <property type="term" value="F:ATP binding"/>
    <property type="evidence" value="ECO:0007669"/>
    <property type="project" value="UniProtKB-KW"/>
</dbReference>
<dbReference type="Proteomes" id="UP000469424">
    <property type="component" value="Unassembled WGS sequence"/>
</dbReference>
<evidence type="ECO:0000256" key="5">
    <source>
        <dbReference type="ARBA" id="ARBA00010122"/>
    </source>
</evidence>
<feature type="domain" description="ACT" evidence="16">
    <location>
        <begin position="380"/>
        <end position="440"/>
    </location>
</feature>
<feature type="binding site" evidence="13">
    <location>
        <begin position="6"/>
        <end position="9"/>
    </location>
    <ligand>
        <name>ATP</name>
        <dbReference type="ChEBI" id="CHEBI:30616"/>
    </ligand>
</feature>
<sequence>MLKVAKFGGSSLSDSAQFAKVKHIVESDDARKVVVVSAPGRRTSDDNKITDLLYLCKAHLKYDVSPDPIFEMISARYREIRDQLGLTLDVDSELAEIRSKMTKNMSVDYLVSRGEYLNAKLMAEYLGYHFVDSADWVAFGYDGKVDYEKTEQQLQEIYNVYNRIVVPGFYGSLPNGQIHTFSRGGSDVTGAFAAASLDADIYENWTDVTGILMVDPRIVSNPKTISRVTYAELRELSYMGAAVLHEDTVVPVRRKDIPVNIRNTNDPEAEGTIIRESFEADNAEETSRFITGITGKKDFSIISLHKANMSDAVGAIRRVLEVLEQYRIPIAQIPSGIDSFSLVVPTDKLAPVKYDLISDIKRNCQITDINVQDDISLIAIVGRQMAYRTGISGKIFGALGANRINIRTIEQSSDEINIMVGVFTKDFEKTIQVLYESFAK</sequence>
<comment type="pathway">
    <text evidence="4 15">Amino-acid biosynthesis; L-threonine biosynthesis; L-threonine from L-aspartate: step 1/5.</text>
</comment>
<dbReference type="InterPro" id="IPR018042">
    <property type="entry name" value="Aspartate_kinase_CS"/>
</dbReference>
<comment type="function">
    <text evidence="1">Catalyzes the phosphorylation of the beta-carboxyl group of aspartic acid with ATP to yield 4-phospho-L-aspartate, which is involved in the branched biosynthetic pathway leading to the biosynthesis of amino acids threonine, isoleucine and methionine.</text>
</comment>
<dbReference type="Gene3D" id="3.40.1160.10">
    <property type="entry name" value="Acetylglutamate kinase-like"/>
    <property type="match status" value="1"/>
</dbReference>
<dbReference type="GO" id="GO:0009089">
    <property type="term" value="P:lysine biosynthetic process via diaminopimelate"/>
    <property type="evidence" value="ECO:0007669"/>
    <property type="project" value="UniProtKB-UniPathway"/>
</dbReference>
<feature type="binding site" evidence="13">
    <location>
        <position position="50"/>
    </location>
    <ligand>
        <name>substrate</name>
    </ligand>
</feature>
<dbReference type="GO" id="GO:0019877">
    <property type="term" value="P:diaminopimelate biosynthetic process"/>
    <property type="evidence" value="ECO:0007669"/>
    <property type="project" value="UniProtKB-KW"/>
</dbReference>
<evidence type="ECO:0000256" key="14">
    <source>
        <dbReference type="RuleBase" id="RU003448"/>
    </source>
</evidence>
<feature type="binding site" evidence="13">
    <location>
        <position position="115"/>
    </location>
    <ligand>
        <name>substrate</name>
    </ligand>
</feature>
<evidence type="ECO:0000256" key="7">
    <source>
        <dbReference type="ARBA" id="ARBA00022741"/>
    </source>
</evidence>
<dbReference type="Pfam" id="PF22468">
    <property type="entry name" value="ACT_9"/>
    <property type="match status" value="1"/>
</dbReference>
<accession>A0A6N7XLT7</accession>
<dbReference type="Pfam" id="PF00696">
    <property type="entry name" value="AA_kinase"/>
    <property type="match status" value="1"/>
</dbReference>
<comment type="caution">
    <text evidence="17">The sequence shown here is derived from an EMBL/GenBank/DDBJ whole genome shotgun (WGS) entry which is preliminary data.</text>
</comment>
<dbReference type="UniPathway" id="UPA00051">
    <property type="reaction ID" value="UER00462"/>
</dbReference>
<comment type="catalytic activity">
    <reaction evidence="12 14">
        <text>L-aspartate + ATP = 4-phospho-L-aspartate + ADP</text>
        <dbReference type="Rhea" id="RHEA:23776"/>
        <dbReference type="ChEBI" id="CHEBI:29991"/>
        <dbReference type="ChEBI" id="CHEBI:30616"/>
        <dbReference type="ChEBI" id="CHEBI:57535"/>
        <dbReference type="ChEBI" id="CHEBI:456216"/>
        <dbReference type="EC" id="2.7.2.4"/>
    </reaction>
</comment>
<protein>
    <recommendedName>
        <fullName evidence="14">Aspartokinase</fullName>
        <ecNumber evidence="14">2.7.2.4</ecNumber>
    </recommendedName>
</protein>
<dbReference type="PROSITE" id="PS00324">
    <property type="entry name" value="ASPARTOKINASE"/>
    <property type="match status" value="1"/>
</dbReference>
<dbReference type="SUPFAM" id="SSF55021">
    <property type="entry name" value="ACT-like"/>
    <property type="match status" value="2"/>
</dbReference>
<reference evidence="17 18" key="1">
    <citation type="submission" date="2019-08" db="EMBL/GenBank/DDBJ databases">
        <title>In-depth cultivation of the pig gut microbiome towards novel bacterial diversity and tailored functional studies.</title>
        <authorList>
            <person name="Wylensek D."/>
            <person name="Hitch T.C.A."/>
            <person name="Clavel T."/>
        </authorList>
    </citation>
    <scope>NUCLEOTIDE SEQUENCE [LARGE SCALE GENOMIC DNA]</scope>
    <source>
        <strain evidence="17 18">WCA-MUC-591-APC-4B</strain>
    </source>
</reference>
<evidence type="ECO:0000256" key="3">
    <source>
        <dbReference type="ARBA" id="ARBA00004986"/>
    </source>
</evidence>
<evidence type="ECO:0000256" key="9">
    <source>
        <dbReference type="ARBA" id="ARBA00022840"/>
    </source>
</evidence>
<evidence type="ECO:0000313" key="17">
    <source>
        <dbReference type="EMBL" id="MST70909.1"/>
    </source>
</evidence>
<dbReference type="SUPFAM" id="SSF53633">
    <property type="entry name" value="Carbamate kinase-like"/>
    <property type="match status" value="1"/>
</dbReference>
<dbReference type="GO" id="GO:0004072">
    <property type="term" value="F:aspartate kinase activity"/>
    <property type="evidence" value="ECO:0007669"/>
    <property type="project" value="UniProtKB-EC"/>
</dbReference>
<organism evidence="17 18">
    <name type="scientific">Mogibacterium kristiansenii</name>
    <dbReference type="NCBI Taxonomy" id="2606708"/>
    <lineage>
        <taxon>Bacteria</taxon>
        <taxon>Bacillati</taxon>
        <taxon>Bacillota</taxon>
        <taxon>Clostridia</taxon>
        <taxon>Peptostreptococcales</taxon>
        <taxon>Anaerovoracaceae</taxon>
        <taxon>Mogibacterium</taxon>
    </lineage>
</organism>
<dbReference type="GO" id="GO:0009090">
    <property type="term" value="P:homoserine biosynthetic process"/>
    <property type="evidence" value="ECO:0007669"/>
    <property type="project" value="TreeGrafter"/>
</dbReference>
<keyword evidence="11" id="KW-0457">Lysine biosynthesis</keyword>
<dbReference type="UniPathway" id="UPA00050">
    <property type="reaction ID" value="UER00461"/>
</dbReference>
<comment type="pathway">
    <text evidence="3 15">Amino-acid biosynthesis; L-methionine biosynthesis via de novo pathway; L-homoserine from L-aspartate: step 1/3.</text>
</comment>
<keyword evidence="8 14" id="KW-0418">Kinase</keyword>
<dbReference type="UniPathway" id="UPA00034">
    <property type="reaction ID" value="UER00015"/>
</dbReference>
<evidence type="ECO:0000256" key="13">
    <source>
        <dbReference type="PIRSR" id="PIRSR000726-1"/>
    </source>
</evidence>
<dbReference type="NCBIfam" id="NF006540">
    <property type="entry name" value="PRK09034.1"/>
    <property type="match status" value="1"/>
</dbReference>
<feature type="binding site" evidence="13">
    <location>
        <begin position="206"/>
        <end position="207"/>
    </location>
    <ligand>
        <name>ATP</name>
        <dbReference type="ChEBI" id="CHEBI:30616"/>
    </ligand>
</feature>
<dbReference type="GO" id="GO:0009088">
    <property type="term" value="P:threonine biosynthetic process"/>
    <property type="evidence" value="ECO:0007669"/>
    <property type="project" value="UniProtKB-UniPathway"/>
</dbReference>
<evidence type="ECO:0000256" key="6">
    <source>
        <dbReference type="ARBA" id="ARBA00022679"/>
    </source>
</evidence>
<dbReference type="Gene3D" id="3.30.2130.10">
    <property type="entry name" value="VC0802-like"/>
    <property type="match status" value="1"/>
</dbReference>
<dbReference type="NCBIfam" id="TIGR00657">
    <property type="entry name" value="asp_kinases"/>
    <property type="match status" value="1"/>
</dbReference>
<evidence type="ECO:0000256" key="4">
    <source>
        <dbReference type="ARBA" id="ARBA00005139"/>
    </source>
</evidence>